<dbReference type="AlphaFoldDB" id="A0A975AH24"/>
<keyword evidence="1" id="KW-0808">Transferase</keyword>
<evidence type="ECO:0000313" key="4">
    <source>
        <dbReference type="Proteomes" id="UP000663499"/>
    </source>
</evidence>
<dbReference type="InterPro" id="IPR003501">
    <property type="entry name" value="PTS_EIIB_2/3"/>
</dbReference>
<feature type="domain" description="Phosphotransferase system EIIB component type 2/3" evidence="2">
    <location>
        <begin position="5"/>
        <end position="88"/>
    </location>
</feature>
<keyword evidence="4" id="KW-1185">Reference proteome</keyword>
<sequence length="96" mass="10275">MAMKKILVACSSEISPSTTVAKKVGSLCKQKGISCATVQCTAQEAKSKVKTLRPDVIIGAMDFMEEFDVPVLSGDPFLDDVESEKTMDQLMSVLGS</sequence>
<evidence type="ECO:0000259" key="2">
    <source>
        <dbReference type="Pfam" id="PF02302"/>
    </source>
</evidence>
<evidence type="ECO:0000256" key="1">
    <source>
        <dbReference type="ARBA" id="ARBA00022679"/>
    </source>
</evidence>
<name>A0A975AH24_9FIRM</name>
<dbReference type="GO" id="GO:0008982">
    <property type="term" value="F:protein-N(PI)-phosphohistidine-sugar phosphotransferase activity"/>
    <property type="evidence" value="ECO:0007669"/>
    <property type="project" value="InterPro"/>
</dbReference>
<organism evidence="3 4">
    <name type="scientific">Alkalibacter rhizosphaerae</name>
    <dbReference type="NCBI Taxonomy" id="2815577"/>
    <lineage>
        <taxon>Bacteria</taxon>
        <taxon>Bacillati</taxon>
        <taxon>Bacillota</taxon>
        <taxon>Clostridia</taxon>
        <taxon>Eubacteriales</taxon>
        <taxon>Eubacteriaceae</taxon>
        <taxon>Alkalibacter</taxon>
    </lineage>
</organism>
<proteinExistence type="predicted"/>
<dbReference type="Gene3D" id="3.40.50.2300">
    <property type="match status" value="1"/>
</dbReference>
<accession>A0A975AH24</accession>
<dbReference type="KEGG" id="alka:J0B03_10220"/>
<dbReference type="Proteomes" id="UP000663499">
    <property type="component" value="Chromosome"/>
</dbReference>
<evidence type="ECO:0000313" key="3">
    <source>
        <dbReference type="EMBL" id="QSX08164.1"/>
    </source>
</evidence>
<dbReference type="SUPFAM" id="SSF52794">
    <property type="entry name" value="PTS system IIB component-like"/>
    <property type="match status" value="1"/>
</dbReference>
<dbReference type="InterPro" id="IPR036095">
    <property type="entry name" value="PTS_EIIB-like_sf"/>
</dbReference>
<protein>
    <submittedName>
        <fullName evidence="3">PTS galactitol transporter subunit IIB</fullName>
    </submittedName>
</protein>
<dbReference type="GO" id="GO:0009401">
    <property type="term" value="P:phosphoenolpyruvate-dependent sugar phosphotransferase system"/>
    <property type="evidence" value="ECO:0007669"/>
    <property type="project" value="InterPro"/>
</dbReference>
<reference evidence="3" key="1">
    <citation type="submission" date="2021-03" db="EMBL/GenBank/DDBJ databases">
        <title>Alkalibacter marinus sp. nov., isolated from tidal flat sediment.</title>
        <authorList>
            <person name="Namirimu T."/>
            <person name="Yang J.-A."/>
            <person name="Yang S.-H."/>
            <person name="Kim Y.-J."/>
            <person name="Kwon K.K."/>
        </authorList>
    </citation>
    <scope>NUCLEOTIDE SEQUENCE</scope>
    <source>
        <strain evidence="3">ES005</strain>
    </source>
</reference>
<gene>
    <name evidence="3" type="ORF">J0B03_10220</name>
</gene>
<dbReference type="RefSeq" id="WP_207299506.1">
    <property type="nucleotide sequence ID" value="NZ_CP071444.1"/>
</dbReference>
<dbReference type="Pfam" id="PF02302">
    <property type="entry name" value="PTS_IIB"/>
    <property type="match status" value="1"/>
</dbReference>
<dbReference type="EMBL" id="CP071444">
    <property type="protein sequence ID" value="QSX08164.1"/>
    <property type="molecule type" value="Genomic_DNA"/>
</dbReference>